<name>E3GWG7_METFV</name>
<keyword evidence="1" id="KW-0812">Transmembrane</keyword>
<dbReference type="HOGENOM" id="CLU_884573_0_0_2"/>
<accession>E3GWG7</accession>
<organism evidence="2 3">
    <name type="scientific">Methanothermus fervidus (strain ATCC 43054 / DSM 2088 / JCM 10308 / V24 S)</name>
    <dbReference type="NCBI Taxonomy" id="523846"/>
    <lineage>
        <taxon>Archaea</taxon>
        <taxon>Methanobacteriati</taxon>
        <taxon>Methanobacteriota</taxon>
        <taxon>Methanomada group</taxon>
        <taxon>Methanobacteria</taxon>
        <taxon>Methanobacteriales</taxon>
        <taxon>Methanothermaceae</taxon>
        <taxon>Methanothermus</taxon>
    </lineage>
</organism>
<feature type="transmembrane region" description="Helical" evidence="1">
    <location>
        <begin position="211"/>
        <end position="231"/>
    </location>
</feature>
<reference evidence="2 3" key="1">
    <citation type="journal article" date="2010" name="Stand. Genomic Sci.">
        <title>Complete genome sequence of Methanothermus fervidus type strain (V24S).</title>
        <authorList>
            <person name="Anderson I."/>
            <person name="Djao O.D."/>
            <person name="Misra M."/>
            <person name="Chertkov O."/>
            <person name="Nolan M."/>
            <person name="Lucas S."/>
            <person name="Lapidus A."/>
            <person name="Del Rio T.G."/>
            <person name="Tice H."/>
            <person name="Cheng J.F."/>
            <person name="Tapia R."/>
            <person name="Han C."/>
            <person name="Goodwin L."/>
            <person name="Pitluck S."/>
            <person name="Liolios K."/>
            <person name="Ivanova N."/>
            <person name="Mavromatis K."/>
            <person name="Mikhailova N."/>
            <person name="Pati A."/>
            <person name="Brambilla E."/>
            <person name="Chen A."/>
            <person name="Palaniappan K."/>
            <person name="Land M."/>
            <person name="Hauser L."/>
            <person name="Chang Y.J."/>
            <person name="Jeffries C.D."/>
            <person name="Sikorski J."/>
            <person name="Spring S."/>
            <person name="Rohde M."/>
            <person name="Eichinger K."/>
            <person name="Huber H."/>
            <person name="Wirth R."/>
            <person name="Goker M."/>
            <person name="Detter J.C."/>
            <person name="Woyke T."/>
            <person name="Bristow J."/>
            <person name="Eisen J.A."/>
            <person name="Markowitz V."/>
            <person name="Hugenholtz P."/>
            <person name="Klenk H.P."/>
            <person name="Kyrpides N.C."/>
        </authorList>
    </citation>
    <scope>NUCLEOTIDE SEQUENCE [LARGE SCALE GENOMIC DNA]</scope>
    <source>
        <strain evidence="3">ATCC 43054 / DSM 2088 / JCM 10308 / V24 S</strain>
    </source>
</reference>
<feature type="transmembrane region" description="Helical" evidence="1">
    <location>
        <begin position="243"/>
        <end position="261"/>
    </location>
</feature>
<feature type="transmembrane region" description="Helical" evidence="1">
    <location>
        <begin position="24"/>
        <end position="42"/>
    </location>
</feature>
<gene>
    <name evidence="2" type="ordered locus">Mfer_1146</name>
</gene>
<keyword evidence="3" id="KW-1185">Reference proteome</keyword>
<sequence length="314" mass="36842">MKTIKISPIRWKVMEIYYWGSRSLFKILFVLIFFILCGLRGITRKKHITPEDKALEYFLFKIVFILVIIVFLITLVGFVIEIDPKRRITYSNRISFAVFIIMIFSLVMLLIYNFVLPALLFSIFLLFLPLLHIKLASEHLKKKRYVMYENAEGEITDKYVDYPLKAFFEDPEESLRKVREGADEDKKKLNKDEKGLPENTELGELIDGETFSFPFIGGLMILISLSTILGLDKLFKSIGGFGFVARLVLMFIFIFILPYLLSSYYEKKAKAYRHDLREEYLVINRDKKIIKIYDSKEEFLGDGYKVRELEDTSS</sequence>
<dbReference type="AlphaFoldDB" id="E3GWG7"/>
<evidence type="ECO:0000313" key="3">
    <source>
        <dbReference type="Proteomes" id="UP000002315"/>
    </source>
</evidence>
<feature type="transmembrane region" description="Helical" evidence="1">
    <location>
        <begin position="118"/>
        <end position="137"/>
    </location>
</feature>
<feature type="transmembrane region" description="Helical" evidence="1">
    <location>
        <begin position="94"/>
        <end position="112"/>
    </location>
</feature>
<keyword evidence="1" id="KW-1133">Transmembrane helix</keyword>
<dbReference type="EMBL" id="CP002278">
    <property type="protein sequence ID" value="ADP77932.1"/>
    <property type="molecule type" value="Genomic_DNA"/>
</dbReference>
<evidence type="ECO:0000256" key="1">
    <source>
        <dbReference type="SAM" id="Phobius"/>
    </source>
</evidence>
<protein>
    <submittedName>
        <fullName evidence="2">Uncharacterized protein</fullName>
    </submittedName>
</protein>
<evidence type="ECO:0000313" key="2">
    <source>
        <dbReference type="EMBL" id="ADP77932.1"/>
    </source>
</evidence>
<feature type="transmembrane region" description="Helical" evidence="1">
    <location>
        <begin position="62"/>
        <end position="82"/>
    </location>
</feature>
<proteinExistence type="predicted"/>
<dbReference type="Proteomes" id="UP000002315">
    <property type="component" value="Chromosome"/>
</dbReference>
<dbReference type="KEGG" id="mfv:Mfer_1146"/>
<keyword evidence="1" id="KW-0472">Membrane</keyword>